<feature type="compositionally biased region" description="Low complexity" evidence="1">
    <location>
        <begin position="112"/>
        <end position="121"/>
    </location>
</feature>
<sequence length="186" mass="19197">MLGLGRQPELWAGGMASIAIADWTVQDQDSAQTLKGDQVALFGGTPGDRPEPYAAQVKAPVLVIQGRHDTRCPARGILEDEQHLRAWGRTSRSSGSTPGTARLTWSSQASIRGGCCSSRSQCGRRRQNKPPPEHGTPGGRLTRGPAFAESRAPSAAGGVAVSRGRAGGCAATPRSSSSAGTGARPG</sequence>
<dbReference type="RefSeq" id="WP_380129739.1">
    <property type="nucleotide sequence ID" value="NZ_JBHSEG010000002.1"/>
</dbReference>
<dbReference type="InterPro" id="IPR029058">
    <property type="entry name" value="AB_hydrolase_fold"/>
</dbReference>
<gene>
    <name evidence="2" type="ORF">ACFO0P_07415</name>
</gene>
<organism evidence="2 3">
    <name type="scientific">Deinococcus sonorensis</name>
    <dbReference type="NCBI Taxonomy" id="309891"/>
    <lineage>
        <taxon>Bacteria</taxon>
        <taxon>Thermotogati</taxon>
        <taxon>Deinococcota</taxon>
        <taxon>Deinococci</taxon>
        <taxon>Deinococcales</taxon>
        <taxon>Deinococcaceae</taxon>
        <taxon>Deinococcus</taxon>
    </lineage>
</organism>
<name>A0ABV8Y6K7_9DEIO</name>
<evidence type="ECO:0000256" key="1">
    <source>
        <dbReference type="SAM" id="MobiDB-lite"/>
    </source>
</evidence>
<feature type="compositionally biased region" description="Low complexity" evidence="1">
    <location>
        <begin position="150"/>
        <end position="171"/>
    </location>
</feature>
<dbReference type="SUPFAM" id="SSF53474">
    <property type="entry name" value="alpha/beta-Hydrolases"/>
    <property type="match status" value="1"/>
</dbReference>
<accession>A0ABV8Y6K7</accession>
<proteinExistence type="predicted"/>
<comment type="caution">
    <text evidence="2">The sequence shown here is derived from an EMBL/GenBank/DDBJ whole genome shotgun (WGS) entry which is preliminary data.</text>
</comment>
<evidence type="ECO:0000313" key="2">
    <source>
        <dbReference type="EMBL" id="MFC4453597.1"/>
    </source>
</evidence>
<dbReference type="EMBL" id="JBHSEG010000002">
    <property type="protein sequence ID" value="MFC4453597.1"/>
    <property type="molecule type" value="Genomic_DNA"/>
</dbReference>
<evidence type="ECO:0008006" key="4">
    <source>
        <dbReference type="Google" id="ProtNLM"/>
    </source>
</evidence>
<protein>
    <recommendedName>
        <fullName evidence="4">Peptidase S33 tripeptidyl aminopeptidase-like C-terminal domain-containing protein</fullName>
    </recommendedName>
</protein>
<keyword evidence="3" id="KW-1185">Reference proteome</keyword>
<reference evidence="3" key="1">
    <citation type="journal article" date="2019" name="Int. J. Syst. Evol. Microbiol.">
        <title>The Global Catalogue of Microorganisms (GCM) 10K type strain sequencing project: providing services to taxonomists for standard genome sequencing and annotation.</title>
        <authorList>
            <consortium name="The Broad Institute Genomics Platform"/>
            <consortium name="The Broad Institute Genome Sequencing Center for Infectious Disease"/>
            <person name="Wu L."/>
            <person name="Ma J."/>
        </authorList>
    </citation>
    <scope>NUCLEOTIDE SEQUENCE [LARGE SCALE GENOMIC DNA]</scope>
    <source>
        <strain evidence="3">CCUG 39970</strain>
    </source>
</reference>
<dbReference type="Proteomes" id="UP001595939">
    <property type="component" value="Unassembled WGS sequence"/>
</dbReference>
<dbReference type="Gene3D" id="3.40.50.1820">
    <property type="entry name" value="alpha/beta hydrolase"/>
    <property type="match status" value="1"/>
</dbReference>
<evidence type="ECO:0000313" key="3">
    <source>
        <dbReference type="Proteomes" id="UP001595939"/>
    </source>
</evidence>
<feature type="region of interest" description="Disordered" evidence="1">
    <location>
        <begin position="112"/>
        <end position="186"/>
    </location>
</feature>